<name>A0A8K0DGA6_IGNLU</name>
<dbReference type="InterPro" id="IPR033304">
    <property type="entry name" value="DLEC1"/>
</dbReference>
<dbReference type="Gene3D" id="2.60.40.10">
    <property type="entry name" value="Immunoglobulins"/>
    <property type="match status" value="2"/>
</dbReference>
<dbReference type="OrthoDB" id="2115465at2759"/>
<protein>
    <recommendedName>
        <fullName evidence="1">Deleted in lung and esophageal cancer protein 1 Ig-like domain-containing protein</fullName>
    </recommendedName>
</protein>
<dbReference type="InterPro" id="IPR059041">
    <property type="entry name" value="Ig_DLEC1_1"/>
</dbReference>
<keyword evidence="3" id="KW-1185">Reference proteome</keyword>
<reference evidence="2" key="1">
    <citation type="submission" date="2019-08" db="EMBL/GenBank/DDBJ databases">
        <title>The genome of the North American firefly Photinus pyralis.</title>
        <authorList>
            <consortium name="Photinus pyralis genome working group"/>
            <person name="Fallon T.R."/>
            <person name="Sander Lower S.E."/>
            <person name="Weng J.-K."/>
        </authorList>
    </citation>
    <scope>NUCLEOTIDE SEQUENCE</scope>
    <source>
        <strain evidence="2">TRF0915ILg1</strain>
        <tissue evidence="2">Whole body</tissue>
    </source>
</reference>
<feature type="domain" description="Deleted in lung and esophageal cancer protein 1 Ig-like" evidence="1">
    <location>
        <begin position="237"/>
        <end position="318"/>
    </location>
</feature>
<evidence type="ECO:0000313" key="2">
    <source>
        <dbReference type="EMBL" id="KAF2903634.1"/>
    </source>
</evidence>
<sequence length="1692" mass="193430">MDPIPLFAKNKHPENHDVSCVLREVFQGVLSNPEFSKDVAKNIDRYNVENRSLKTNSARVIQLFDSTKLCMEDAGNIEDDIMVTQGIFMKEKDIVDKDEILTEHVKLKRKDVFLDLESSKVEKYGLLQRTDLLPSKPEMSMDFRMNFNMQLGSFIRSNEELPDSRKASKILDASPPTHVTDKELMDFKRTLNRLCLPSQQNDLDLYPTKLAKAERKRRHIKHATTKQQHGYEREVIFKAEPDTVTFEDYETGTTYEKILKLRNITKSIQSFVPRILPKTSFFKVELHTGSTRVAPGMCAIFSVKYCTDIYKDVQEIVIFNTYTGCDVEVQLISTRKPPKLTAFVFKSFKHFTQKFTPIEELDAHDQGRALALNSTIDCGSCLLGTKLNLNLILKNEGNYGRFFILTEDDWYLADVTAISKNMELISRAFHIHPTYFEMNTDEFVELDITFFPIDAGLEVEKLFLLCNNNTLEELEIVGDGVLFELNSITIEAEPKLQNMLNLDAHSNSCIKYGKCIPHQRQTKAIIVHNNSMVDFKYKWVIRESVSYIKGTVLKKMDPSWVTMELTLDYIAAQSTFDFPLTLECRTTETGFYSLVFTLYILDIPEASLAEDKTFYITETKAFEEDRFAPKIVNIVVGEVEIICEVVPIHLQMDPESIIIPYTLSYEEVFNQKIQIYTAGPASLECEWKPSKLKSINISPMKFTLNPLSVFICDLNIHISTYEDIQETISFVINGGLLERNCNIIAKVVKPIAKFSENLLNFGYIPKGKKIEGKDFFIENIGQESLRWEIFEFYFDHQCNTIRELKASNHLTLTCGELDKNEKCKVTYSVDNTNQQHRWLSFLVLLSSHPTLEATNSLCLITYEVVQPEIIIHTRSSQQPILYPGKLLHVNCPTFYMVCLHNVGTKLTASFIWGRPVGKQADQIIIRCLPKSGIVQPQKCIHISITLQPLATGVLDEIYVPCFVGNMDQPIMLTVLCVVDNICLNFHLPDNMGKSEKVIWPPTAIADFDSFSLGVSTSKHEMEEDSIKRDELCQKLHVLKDPITLFQTETILNNTTMVNIGDEFNKEKTLLTEEINEDNEMHFNFETSDTSFDLEGIHEKESTASVNLSLDSLKHYFGSEVVLQEHLVEYHNVPLRTPFKKTILIENLTPIGGTVSVEATNFYALNNDHTERNKTNDILAKLNIRKKDEWEESINGNFGIVVKPKPEKKLLAAHGSVEIDIWVYANTWGIYVEEILIEVNDIIPFCFSLLIQIVGIPIEFPITLNSNTDQPIVRFGSIPYLSKPCQRKLKILNFSCIPICLVWHVFLMQDTSKRKRSQKDPFNAVMDTFNFNIDQDAVEFLVTSEYYGKEDFNIFEIYPREIIINSKSTETITIILNAGHFQPNFVQANIQANLIGILHLAEEFMFQSNFYSRQAGLDILPARIKLLATLELPLLKLELVKGEKRIKAYANDIIRAQEMRYERVLVFRNVDTAPATVYMHIMEPFHVVSVRTAQTDTTERITAAIVQPGECVEVILECNIDAEEVLQYSDMLYNEKTTVFPEIPDFKQNSVTLLRYLNIHQHGLKKQITSMELIILYPKMQVSHTTVDFGTVYVGNTKKMLITLTNPTGSYVPFVIHKPITSNVVTIIPSEGAIPKATGTTPSTVILNLYFVPTECKIYQETIQILTNIPFYYFNVELTGSGTNDEKFYIEGT</sequence>
<dbReference type="PANTHER" id="PTHR46348">
    <property type="entry name" value="DELETED IN LUNG AND ESOPHAGEAL CANCER PROTEIN 1"/>
    <property type="match status" value="1"/>
</dbReference>
<dbReference type="GO" id="GO:0005929">
    <property type="term" value="C:cilium"/>
    <property type="evidence" value="ECO:0007669"/>
    <property type="project" value="TreeGrafter"/>
</dbReference>
<dbReference type="Pfam" id="PF23316">
    <property type="entry name" value="Ig_DLEC1_6th"/>
    <property type="match status" value="1"/>
</dbReference>
<gene>
    <name evidence="2" type="ORF">ILUMI_02541</name>
</gene>
<accession>A0A8K0DGA6</accession>
<organism evidence="2 3">
    <name type="scientific">Ignelater luminosus</name>
    <name type="common">Cucubano</name>
    <name type="synonym">Pyrophorus luminosus</name>
    <dbReference type="NCBI Taxonomy" id="2038154"/>
    <lineage>
        <taxon>Eukaryota</taxon>
        <taxon>Metazoa</taxon>
        <taxon>Ecdysozoa</taxon>
        <taxon>Arthropoda</taxon>
        <taxon>Hexapoda</taxon>
        <taxon>Insecta</taxon>
        <taxon>Pterygota</taxon>
        <taxon>Neoptera</taxon>
        <taxon>Endopterygota</taxon>
        <taxon>Coleoptera</taxon>
        <taxon>Polyphaga</taxon>
        <taxon>Elateriformia</taxon>
        <taxon>Elateroidea</taxon>
        <taxon>Elateridae</taxon>
        <taxon>Agrypninae</taxon>
        <taxon>Pyrophorini</taxon>
        <taxon>Ignelater</taxon>
    </lineage>
</organism>
<dbReference type="GO" id="GO:0015631">
    <property type="term" value="F:tubulin binding"/>
    <property type="evidence" value="ECO:0007669"/>
    <property type="project" value="TreeGrafter"/>
</dbReference>
<dbReference type="Pfam" id="PF23277">
    <property type="entry name" value="Ig_Dlec1_1"/>
    <property type="match status" value="1"/>
</dbReference>
<comment type="caution">
    <text evidence="2">The sequence shown here is derived from an EMBL/GenBank/DDBJ whole genome shotgun (WGS) entry which is preliminary data.</text>
</comment>
<dbReference type="InterPro" id="IPR013783">
    <property type="entry name" value="Ig-like_fold"/>
</dbReference>
<proteinExistence type="predicted"/>
<dbReference type="PANTHER" id="PTHR46348:SF1">
    <property type="entry name" value="DELETED IN LUNG AND ESOPHAGEAL CANCER PROTEIN 1"/>
    <property type="match status" value="1"/>
</dbReference>
<dbReference type="GO" id="GO:0005737">
    <property type="term" value="C:cytoplasm"/>
    <property type="evidence" value="ECO:0007669"/>
    <property type="project" value="TreeGrafter"/>
</dbReference>
<dbReference type="EMBL" id="VTPC01000964">
    <property type="protein sequence ID" value="KAF2903634.1"/>
    <property type="molecule type" value="Genomic_DNA"/>
</dbReference>
<dbReference type="GO" id="GO:0008285">
    <property type="term" value="P:negative regulation of cell population proliferation"/>
    <property type="evidence" value="ECO:0007669"/>
    <property type="project" value="InterPro"/>
</dbReference>
<evidence type="ECO:0000259" key="1">
    <source>
        <dbReference type="Pfam" id="PF23277"/>
    </source>
</evidence>
<dbReference type="Proteomes" id="UP000801492">
    <property type="component" value="Unassembled WGS sequence"/>
</dbReference>
<evidence type="ECO:0000313" key="3">
    <source>
        <dbReference type="Proteomes" id="UP000801492"/>
    </source>
</evidence>